<dbReference type="Gene3D" id="3.90.1150.10">
    <property type="entry name" value="Aspartate Aminotransferase, domain 1"/>
    <property type="match status" value="1"/>
</dbReference>
<dbReference type="SUPFAM" id="SSF53383">
    <property type="entry name" value="PLP-dependent transferases"/>
    <property type="match status" value="1"/>
</dbReference>
<dbReference type="Pfam" id="PF00155">
    <property type="entry name" value="Aminotran_1_2"/>
    <property type="match status" value="1"/>
</dbReference>
<dbReference type="PANTHER" id="PTHR11751:SF29">
    <property type="entry name" value="ALANINE TRANSAMINASE"/>
    <property type="match status" value="1"/>
</dbReference>
<keyword evidence="3" id="KW-0032">Aminotransferase</keyword>
<dbReference type="FunFam" id="3.40.640.10:FF:000012">
    <property type="entry name" value="alanine aminotransferase 2"/>
    <property type="match status" value="1"/>
</dbReference>
<name>A0A9W9KH30_9EURO</name>
<protein>
    <recommendedName>
        <fullName evidence="7">Glutamate pyruvate transaminase</fullName>
    </recommendedName>
    <alternativeName>
        <fullName evidence="8">Glutamic--alanine transaminase</fullName>
    </alternativeName>
    <alternativeName>
        <fullName evidence="9">Glutamic--pyruvic transaminase</fullName>
    </alternativeName>
</protein>
<dbReference type="RefSeq" id="XP_056514627.1">
    <property type="nucleotide sequence ID" value="XM_056653560.1"/>
</dbReference>
<evidence type="ECO:0000256" key="2">
    <source>
        <dbReference type="ARBA" id="ARBA00011738"/>
    </source>
</evidence>
<dbReference type="CDD" id="cd00609">
    <property type="entry name" value="AAT_like"/>
    <property type="match status" value="1"/>
</dbReference>
<dbReference type="Gene3D" id="3.40.640.10">
    <property type="entry name" value="Type I PLP-dependent aspartate aminotransferase-like (Major domain)"/>
    <property type="match status" value="1"/>
</dbReference>
<reference evidence="11" key="1">
    <citation type="submission" date="2022-11" db="EMBL/GenBank/DDBJ databases">
        <authorList>
            <person name="Petersen C."/>
        </authorList>
    </citation>
    <scope>NUCLEOTIDE SEQUENCE</scope>
    <source>
        <strain evidence="11">IBT 34128</strain>
    </source>
</reference>
<dbReference type="InterPro" id="IPR015424">
    <property type="entry name" value="PyrdxlP-dep_Trfase"/>
</dbReference>
<comment type="caution">
    <text evidence="11">The sequence shown here is derived from an EMBL/GenBank/DDBJ whole genome shotgun (WGS) entry which is preliminary data.</text>
</comment>
<dbReference type="InterPro" id="IPR015421">
    <property type="entry name" value="PyrdxlP-dep_Trfase_major"/>
</dbReference>
<evidence type="ECO:0000256" key="1">
    <source>
        <dbReference type="ARBA" id="ARBA00001933"/>
    </source>
</evidence>
<evidence type="ECO:0000256" key="5">
    <source>
        <dbReference type="ARBA" id="ARBA00022898"/>
    </source>
</evidence>
<sequence>MSWQFKLASSARASPRWLTRPNGVLLRPASAGRLPSAPAMTQTSVSVTAKRTLADYHSSKCLNLDNINPSVRAAKYAVRGELAVKAENYRQQLADGDQSLPFDSVIFANIGNPQQLDQKPITFFRQVLSLVENPLLLENPEALKTSFGYHQDVIERAQTLLANVQSVGAYSHSQGAPGIRNSVAKFIEERDGFSANPQDLFLTGGASSGVSTLLNVICNGPKAGVLVPIPQYPLYTATLSLLNAQCVPYLLNEQEAWGTDVNVILQSIKDAKAAGIEVRAVVVINPGNPTGASLSADDIKKVIDIAAEESLVVMADEVYQTNVFAGEFVSFKKRLRQLQQEQPGKYDDVELVSLHSISKGMVGECGHRGGYFELVGFDPLVQEQIYKLVSIGLCPPVVAQCLLETMVNPPRPGQPSYELYQKEYNGIRDGLYQRAHALYDAFQRMEGVECQEPQGAMYLFPTIKLPAKAIEAAQAEKRAADEFYCLRLLDATGVCVVPGSGFGQKENTLHFRTTFLAPGTEWVERIVKFHAEFMEKYR</sequence>
<comment type="similarity">
    <text evidence="6">Belongs to the class-I pyridoxal-phosphate-dependent aminotransferase family. Alanine aminotransferase subfamily.</text>
</comment>
<dbReference type="AlphaFoldDB" id="A0A9W9KH30"/>
<comment type="subunit">
    <text evidence="2">Homodimer.</text>
</comment>
<dbReference type="GO" id="GO:0008483">
    <property type="term" value="F:transaminase activity"/>
    <property type="evidence" value="ECO:0007669"/>
    <property type="project" value="UniProtKB-KW"/>
</dbReference>
<dbReference type="PANTHER" id="PTHR11751">
    <property type="entry name" value="ALANINE AMINOTRANSFERASE"/>
    <property type="match status" value="1"/>
</dbReference>
<evidence type="ECO:0000256" key="9">
    <source>
        <dbReference type="ARBA" id="ARBA00080525"/>
    </source>
</evidence>
<dbReference type="InterPro" id="IPR045088">
    <property type="entry name" value="ALAT1/2-like"/>
</dbReference>
<dbReference type="FunFam" id="3.90.1150.10:FF:000010">
    <property type="entry name" value="Alanine aminotransferase 2"/>
    <property type="match status" value="1"/>
</dbReference>
<reference evidence="11" key="2">
    <citation type="journal article" date="2023" name="IMA Fungus">
        <title>Comparative genomic study of the Penicillium genus elucidates a diverse pangenome and 15 lateral gene transfer events.</title>
        <authorList>
            <person name="Petersen C."/>
            <person name="Sorensen T."/>
            <person name="Nielsen M.R."/>
            <person name="Sondergaard T.E."/>
            <person name="Sorensen J.L."/>
            <person name="Fitzpatrick D.A."/>
            <person name="Frisvad J.C."/>
            <person name="Nielsen K.L."/>
        </authorList>
    </citation>
    <scope>NUCLEOTIDE SEQUENCE</scope>
    <source>
        <strain evidence="11">IBT 34128</strain>
    </source>
</reference>
<evidence type="ECO:0000313" key="12">
    <source>
        <dbReference type="Proteomes" id="UP001141434"/>
    </source>
</evidence>
<evidence type="ECO:0000313" key="11">
    <source>
        <dbReference type="EMBL" id="KAJ5105631.1"/>
    </source>
</evidence>
<organism evidence="11 12">
    <name type="scientific">Penicillium alfredii</name>
    <dbReference type="NCBI Taxonomy" id="1506179"/>
    <lineage>
        <taxon>Eukaryota</taxon>
        <taxon>Fungi</taxon>
        <taxon>Dikarya</taxon>
        <taxon>Ascomycota</taxon>
        <taxon>Pezizomycotina</taxon>
        <taxon>Eurotiomycetes</taxon>
        <taxon>Eurotiomycetidae</taxon>
        <taxon>Eurotiales</taxon>
        <taxon>Aspergillaceae</taxon>
        <taxon>Penicillium</taxon>
    </lineage>
</organism>
<dbReference type="OrthoDB" id="1732682at2759"/>
<dbReference type="InterPro" id="IPR004839">
    <property type="entry name" value="Aminotransferase_I/II_large"/>
</dbReference>
<gene>
    <name evidence="11" type="ORF">NUU61_002978</name>
</gene>
<dbReference type="Gene3D" id="1.10.287.1970">
    <property type="match status" value="1"/>
</dbReference>
<dbReference type="GeneID" id="81392728"/>
<dbReference type="EMBL" id="JAPMSZ010000004">
    <property type="protein sequence ID" value="KAJ5105631.1"/>
    <property type="molecule type" value="Genomic_DNA"/>
</dbReference>
<dbReference type="Proteomes" id="UP001141434">
    <property type="component" value="Unassembled WGS sequence"/>
</dbReference>
<dbReference type="GO" id="GO:0030170">
    <property type="term" value="F:pyridoxal phosphate binding"/>
    <property type="evidence" value="ECO:0007669"/>
    <property type="project" value="InterPro"/>
</dbReference>
<dbReference type="FunFam" id="1.10.287.1970:FF:000001">
    <property type="entry name" value="Alanine aminotransferase 2"/>
    <property type="match status" value="1"/>
</dbReference>
<dbReference type="InterPro" id="IPR015422">
    <property type="entry name" value="PyrdxlP-dep_Trfase_small"/>
</dbReference>
<evidence type="ECO:0000256" key="6">
    <source>
        <dbReference type="ARBA" id="ARBA00025785"/>
    </source>
</evidence>
<evidence type="ECO:0000256" key="8">
    <source>
        <dbReference type="ARBA" id="ARBA00078532"/>
    </source>
</evidence>
<proteinExistence type="inferred from homology"/>
<evidence type="ECO:0000256" key="4">
    <source>
        <dbReference type="ARBA" id="ARBA00022679"/>
    </source>
</evidence>
<evidence type="ECO:0000256" key="3">
    <source>
        <dbReference type="ARBA" id="ARBA00022576"/>
    </source>
</evidence>
<evidence type="ECO:0000256" key="7">
    <source>
        <dbReference type="ARBA" id="ARBA00077894"/>
    </source>
</evidence>
<comment type="cofactor">
    <cofactor evidence="1">
        <name>pyridoxal 5'-phosphate</name>
        <dbReference type="ChEBI" id="CHEBI:597326"/>
    </cofactor>
</comment>
<keyword evidence="12" id="KW-1185">Reference proteome</keyword>
<evidence type="ECO:0000259" key="10">
    <source>
        <dbReference type="Pfam" id="PF00155"/>
    </source>
</evidence>
<keyword evidence="4" id="KW-0808">Transferase</keyword>
<keyword evidence="5" id="KW-0663">Pyridoxal phosphate</keyword>
<accession>A0A9W9KH30</accession>
<feature type="domain" description="Aminotransferase class I/classII large" evidence="10">
    <location>
        <begin position="151"/>
        <end position="520"/>
    </location>
</feature>